<keyword evidence="14" id="KW-1185">Reference proteome</keyword>
<dbReference type="SUPFAM" id="SSF90123">
    <property type="entry name" value="ABC transporter transmembrane region"/>
    <property type="match status" value="2"/>
</dbReference>
<feature type="transmembrane region" description="Helical" evidence="10">
    <location>
        <begin position="939"/>
        <end position="968"/>
    </location>
</feature>
<feature type="transmembrane region" description="Helical" evidence="10">
    <location>
        <begin position="317"/>
        <end position="337"/>
    </location>
</feature>
<dbReference type="FunFam" id="3.40.50.300:FF:000630">
    <property type="entry name" value="ATP-binding cassette (ABC) transporter, putative"/>
    <property type="match status" value="1"/>
</dbReference>
<feature type="domain" description="ABC transmembrane type-1" evidence="12">
    <location>
        <begin position="901"/>
        <end position="1185"/>
    </location>
</feature>
<protein>
    <submittedName>
        <fullName evidence="13">ABC multidrug transporter</fullName>
    </submittedName>
</protein>
<dbReference type="GO" id="GO:0016887">
    <property type="term" value="F:ATP hydrolysis activity"/>
    <property type="evidence" value="ECO:0007669"/>
    <property type="project" value="InterPro"/>
</dbReference>
<dbReference type="InterPro" id="IPR036640">
    <property type="entry name" value="ABC1_TM_sf"/>
</dbReference>
<reference evidence="13" key="1">
    <citation type="submission" date="2023-01" db="EMBL/GenBank/DDBJ databases">
        <title>The growth and conidiation of Purpureocillium lavendulum are regulated by nitrogen source and histone H3K14 acetylation.</title>
        <authorList>
            <person name="Tang P."/>
            <person name="Han J."/>
            <person name="Zhang C."/>
            <person name="Tang P."/>
            <person name="Qi F."/>
            <person name="Zhang K."/>
            <person name="Liang L."/>
        </authorList>
    </citation>
    <scope>NUCLEOTIDE SEQUENCE</scope>
    <source>
        <strain evidence="13">YMF1.00683</strain>
    </source>
</reference>
<evidence type="ECO:0000313" key="14">
    <source>
        <dbReference type="Proteomes" id="UP001163105"/>
    </source>
</evidence>
<gene>
    <name evidence="13" type="primary">ABCC1</name>
    <name evidence="13" type="ORF">O9K51_00040</name>
</gene>
<dbReference type="InterPro" id="IPR044726">
    <property type="entry name" value="ABCC_6TM_D2"/>
</dbReference>
<dbReference type="Pfam" id="PF24357">
    <property type="entry name" value="TMD0_ABC"/>
    <property type="match status" value="1"/>
</dbReference>
<keyword evidence="3" id="KW-1003">Cell membrane</keyword>
<dbReference type="CDD" id="cd18580">
    <property type="entry name" value="ABC_6TM_ABCC_D2"/>
    <property type="match status" value="1"/>
</dbReference>
<proteinExistence type="predicted"/>
<feature type="transmembrane region" description="Helical" evidence="10">
    <location>
        <begin position="1032"/>
        <end position="1056"/>
    </location>
</feature>
<dbReference type="PROSITE" id="PS50893">
    <property type="entry name" value="ABC_TRANSPORTER_2"/>
    <property type="match status" value="2"/>
</dbReference>
<evidence type="ECO:0000259" key="12">
    <source>
        <dbReference type="PROSITE" id="PS50929"/>
    </source>
</evidence>
<dbReference type="SUPFAM" id="SSF52540">
    <property type="entry name" value="P-loop containing nucleoside triphosphate hydrolases"/>
    <property type="match status" value="2"/>
</dbReference>
<feature type="transmembrane region" description="Helical" evidence="10">
    <location>
        <begin position="106"/>
        <end position="126"/>
    </location>
</feature>
<evidence type="ECO:0000256" key="9">
    <source>
        <dbReference type="ARBA" id="ARBA00023180"/>
    </source>
</evidence>
<feature type="transmembrane region" description="Helical" evidence="10">
    <location>
        <begin position="1125"/>
        <end position="1148"/>
    </location>
</feature>
<dbReference type="PANTHER" id="PTHR24223">
    <property type="entry name" value="ATP-BINDING CASSETTE SUB-FAMILY C"/>
    <property type="match status" value="1"/>
</dbReference>
<dbReference type="InterPro" id="IPR017871">
    <property type="entry name" value="ABC_transporter-like_CS"/>
</dbReference>
<keyword evidence="5" id="KW-0547">Nucleotide-binding</keyword>
<feature type="transmembrane region" description="Helical" evidence="10">
    <location>
        <begin position="138"/>
        <end position="155"/>
    </location>
</feature>
<dbReference type="EMBL" id="JAQHRD010000001">
    <property type="protein sequence ID" value="KAJ6445281.1"/>
    <property type="molecule type" value="Genomic_DNA"/>
</dbReference>
<keyword evidence="9" id="KW-0325">Glycoprotein</keyword>
<feature type="transmembrane region" description="Helical" evidence="10">
    <location>
        <begin position="44"/>
        <end position="65"/>
    </location>
</feature>
<evidence type="ECO:0000256" key="10">
    <source>
        <dbReference type="SAM" id="Phobius"/>
    </source>
</evidence>
<feature type="transmembrane region" description="Helical" evidence="10">
    <location>
        <begin position="167"/>
        <end position="184"/>
    </location>
</feature>
<feature type="domain" description="ABC transmembrane type-1" evidence="12">
    <location>
        <begin position="284"/>
        <end position="559"/>
    </location>
</feature>
<feature type="domain" description="ABC transporter" evidence="11">
    <location>
        <begin position="1224"/>
        <end position="1458"/>
    </location>
</feature>
<accession>A0AB34G363</accession>
<dbReference type="CDD" id="cd03250">
    <property type="entry name" value="ABCC_MRP_domain1"/>
    <property type="match status" value="1"/>
</dbReference>
<dbReference type="FunFam" id="1.20.1560.10:FF:000066">
    <property type="entry name" value="ABC multidrug transporter (Eurofung)"/>
    <property type="match status" value="1"/>
</dbReference>
<dbReference type="InterPro" id="IPR003593">
    <property type="entry name" value="AAA+_ATPase"/>
</dbReference>
<dbReference type="PROSITE" id="PS50929">
    <property type="entry name" value="ABC_TM1F"/>
    <property type="match status" value="2"/>
</dbReference>
<dbReference type="GO" id="GO:0005886">
    <property type="term" value="C:plasma membrane"/>
    <property type="evidence" value="ECO:0007669"/>
    <property type="project" value="UniProtKB-SubCell"/>
</dbReference>
<dbReference type="Gene3D" id="3.40.50.300">
    <property type="entry name" value="P-loop containing nucleotide triphosphate hydrolases"/>
    <property type="match status" value="2"/>
</dbReference>
<evidence type="ECO:0000256" key="2">
    <source>
        <dbReference type="ARBA" id="ARBA00022448"/>
    </source>
</evidence>
<name>A0AB34G363_9HYPO</name>
<dbReference type="InterPro" id="IPR050173">
    <property type="entry name" value="ABC_transporter_C-like"/>
</dbReference>
<feature type="transmembrane region" description="Helical" evidence="10">
    <location>
        <begin position="276"/>
        <end position="297"/>
    </location>
</feature>
<dbReference type="FunFam" id="1.20.1560.10:FF:000055">
    <property type="entry name" value="ABC multidrug transporter (Eurofung)"/>
    <property type="match status" value="1"/>
</dbReference>
<dbReference type="Pfam" id="PF00664">
    <property type="entry name" value="ABC_membrane"/>
    <property type="match status" value="2"/>
</dbReference>
<dbReference type="Pfam" id="PF00005">
    <property type="entry name" value="ABC_tran"/>
    <property type="match status" value="2"/>
</dbReference>
<dbReference type="CDD" id="cd03244">
    <property type="entry name" value="ABCC_MRP_domain2"/>
    <property type="match status" value="1"/>
</dbReference>
<dbReference type="SMART" id="SM00382">
    <property type="entry name" value="AAA"/>
    <property type="match status" value="2"/>
</dbReference>
<evidence type="ECO:0000256" key="8">
    <source>
        <dbReference type="ARBA" id="ARBA00023136"/>
    </source>
</evidence>
<dbReference type="GO" id="GO:0005524">
    <property type="term" value="F:ATP binding"/>
    <property type="evidence" value="ECO:0007669"/>
    <property type="project" value="UniProtKB-KW"/>
</dbReference>
<evidence type="ECO:0000256" key="5">
    <source>
        <dbReference type="ARBA" id="ARBA00022741"/>
    </source>
</evidence>
<dbReference type="PANTHER" id="PTHR24223:SF399">
    <property type="entry name" value="ABC TRANSPORTER ATNG"/>
    <property type="match status" value="1"/>
</dbReference>
<dbReference type="InterPro" id="IPR027417">
    <property type="entry name" value="P-loop_NTPase"/>
</dbReference>
<evidence type="ECO:0000256" key="3">
    <source>
        <dbReference type="ARBA" id="ARBA00022475"/>
    </source>
</evidence>
<comment type="subcellular location">
    <subcellularLocation>
        <location evidence="1">Cell membrane</location>
        <topology evidence="1">Multi-pass membrane protein</topology>
    </subcellularLocation>
</comment>
<feature type="transmembrane region" description="Helical" evidence="10">
    <location>
        <begin position="413"/>
        <end position="439"/>
    </location>
</feature>
<feature type="transmembrane region" description="Helical" evidence="10">
    <location>
        <begin position="898"/>
        <end position="919"/>
    </location>
</feature>
<dbReference type="InterPro" id="IPR056227">
    <property type="entry name" value="TMD0_ABC"/>
</dbReference>
<dbReference type="GO" id="GO:0140359">
    <property type="term" value="F:ABC-type transporter activity"/>
    <property type="evidence" value="ECO:0007669"/>
    <property type="project" value="InterPro"/>
</dbReference>
<dbReference type="InterPro" id="IPR011527">
    <property type="entry name" value="ABC1_TM_dom"/>
</dbReference>
<keyword evidence="7 10" id="KW-1133">Transmembrane helix</keyword>
<keyword evidence="4 10" id="KW-0812">Transmembrane</keyword>
<dbReference type="InterPro" id="IPR003439">
    <property type="entry name" value="ABC_transporter-like_ATP-bd"/>
</dbReference>
<dbReference type="Gene3D" id="1.20.1560.10">
    <property type="entry name" value="ABC transporter type 1, transmembrane domain"/>
    <property type="match status" value="2"/>
</dbReference>
<sequence>MPEAPGLEPPTNASDCRDGLFGPKVWTDECRGGFDFTITFEESILAIAPSVILLLASFPRVLYLVRQRDKARRRSTYTPKLVTACLLLALHLGQLIAVALSGAKTAVSVVAAALNLIVACFIIVLFDVEHAKTIRPSFLLSAYLFTSVLFDATRLRTQWLVSTNVPFASLLSVSLMLKITLLVLENVNKRRALIGHAPSVESTSGPFNRGLFVWLNSLLISGWATVLTSSTLPTIYEKLSSEDLLRRFETRWTRASIRSRRPSLFIATIRILKWELLGIALPRLVIIGLTISQPFLISNALRFLSLPPTAATLNVGYGLIGAFGFVYVGSAIFKAWYEHLTARVDAMVRGGTIMLIYRKLLLLPSSNVAGSSAVTLMGNDVETLSEQLHFLLVESWANSITVALSIWMLSEQLGAVCVAPVLLALVTLITSSIIGKVIVARQTQYQRATQDRINFTSEVLASMKSVKMLGYAEHFTKLIKRKRENDINAGKHYRRATTLGNMISNGVESMSQALTFGAYAIATQLSGNQAFSAAQAITALSILNVLVDPLQELLRSIPQSFSALGCFKRVEEFLFLDERADGRIIQGPSSTESTDFGEPDGIALQGRHSSSHKPVSMSITTGKFGWNEKQVLSNLDLTFSSSSFGSLTIITGPIGCGKSTLLKGLLGETSFSAGHVSIASPNIAFCDQTPWVINATLRANIIGESRFSDEEAWLAEVIEACDLRTDFSQLPDGDLTVVGDSGVKLSGGQKQRLAIARAVYSRKPVALFDDVFSGLDKITEKTVFNRVFSQRGILRRIGTDIILVTHAVHLLPEADEIIILGNDGQVTDHGSYAVLRSTSPYIRSLDKSAEGKHDDEATAEEPNVVDNLATEMRSKKRAVEEQAPFSDRTTFKYYFDTIGPLSMGLAVFLTGSTGFLTTFRSVWVTWWGNGRGHDSTDLAYWLTIYALLAVSEATVITLAIGHFVLYIGPASGRILHSRLLKTVMEAPTALLSSIEVGSLVNRFSQDMRFIDIALPVSLVVFLFQSASSVGTLGLAVAAIPWIAISVPFIAVTLVIVQRFYVRTSKQLRLLDIEQKAPLYSHFLETMSGLPTVRAFGWTSQYADKALLLLDSAQKPSYLLSCIQRWLTLVLDLVVAALIVLLVALAVLLREKNTVDPSLLGVALVNMMYLGINLKNIVLQWSTLETSLGAVSRVKAFTENTPSENSASETGMLPPGWPVRGSLAVRDLTIQYDEVAGPVLRRVSFSVPHGTKLGLCGRSGSGKSSLIQAILRTVDISDGCILLGGEDISTLPRNEVRQSLNCLTQDPFLFTENVRFNADPRGDHADEDIIAALKRVGLWTAILDNADDGVAPLDAKMTHGSLSQGQKQLFCLGRALLNKSSFLILDEPTSSVDSQTDARIQEILRSEFKGCTIIMIAHRLETLLDFDCVVVLDKGLLVEKGNPLALLADKETRFAALYRADKTRRGV</sequence>
<evidence type="ECO:0000256" key="6">
    <source>
        <dbReference type="ARBA" id="ARBA00022840"/>
    </source>
</evidence>
<keyword evidence="2" id="KW-0813">Transport</keyword>
<feature type="transmembrane region" description="Helical" evidence="10">
    <location>
        <begin position="77"/>
        <end position="100"/>
    </location>
</feature>
<evidence type="ECO:0000256" key="7">
    <source>
        <dbReference type="ARBA" id="ARBA00022989"/>
    </source>
</evidence>
<evidence type="ECO:0000313" key="13">
    <source>
        <dbReference type="EMBL" id="KAJ6445281.1"/>
    </source>
</evidence>
<dbReference type="Proteomes" id="UP001163105">
    <property type="component" value="Unassembled WGS sequence"/>
</dbReference>
<evidence type="ECO:0000256" key="4">
    <source>
        <dbReference type="ARBA" id="ARBA00022692"/>
    </source>
</evidence>
<feature type="domain" description="ABC transporter" evidence="11">
    <location>
        <begin position="612"/>
        <end position="848"/>
    </location>
</feature>
<keyword evidence="6" id="KW-0067">ATP-binding</keyword>
<keyword evidence="8 10" id="KW-0472">Membrane</keyword>
<feature type="transmembrane region" description="Helical" evidence="10">
    <location>
        <begin position="1009"/>
        <end position="1026"/>
    </location>
</feature>
<comment type="caution">
    <text evidence="13">The sequence shown here is derived from an EMBL/GenBank/DDBJ whole genome shotgun (WGS) entry which is preliminary data.</text>
</comment>
<dbReference type="CDD" id="cd18579">
    <property type="entry name" value="ABC_6TM_ABCC_D1"/>
    <property type="match status" value="1"/>
</dbReference>
<evidence type="ECO:0000256" key="1">
    <source>
        <dbReference type="ARBA" id="ARBA00004651"/>
    </source>
</evidence>
<organism evidence="13 14">
    <name type="scientific">Purpureocillium lavendulum</name>
    <dbReference type="NCBI Taxonomy" id="1247861"/>
    <lineage>
        <taxon>Eukaryota</taxon>
        <taxon>Fungi</taxon>
        <taxon>Dikarya</taxon>
        <taxon>Ascomycota</taxon>
        <taxon>Pezizomycotina</taxon>
        <taxon>Sordariomycetes</taxon>
        <taxon>Hypocreomycetidae</taxon>
        <taxon>Hypocreales</taxon>
        <taxon>Ophiocordycipitaceae</taxon>
        <taxon>Purpureocillium</taxon>
    </lineage>
</organism>
<dbReference type="PROSITE" id="PS00211">
    <property type="entry name" value="ABC_TRANSPORTER_1"/>
    <property type="match status" value="2"/>
</dbReference>
<dbReference type="InterPro" id="IPR044746">
    <property type="entry name" value="ABCC_6TM_D1"/>
</dbReference>
<evidence type="ECO:0000259" key="11">
    <source>
        <dbReference type="PROSITE" id="PS50893"/>
    </source>
</evidence>